<sequence>MKSEELAKILKEMYFTSGDGETAVSIHLFGIKYAEQIKECGVSPKQIAKLAGIPETYGTEINKGRNLAKYVAIK</sequence>
<evidence type="ECO:0000313" key="2">
    <source>
        <dbReference type="EMBL" id="AZQ12211.1"/>
    </source>
</evidence>
<organism evidence="2 3">
    <name type="scientific">Shewanella khirikhana</name>
    <dbReference type="NCBI Taxonomy" id="1965282"/>
    <lineage>
        <taxon>Bacteria</taxon>
        <taxon>Pseudomonadati</taxon>
        <taxon>Pseudomonadota</taxon>
        <taxon>Gammaproteobacteria</taxon>
        <taxon>Alteromonadales</taxon>
        <taxon>Shewanellaceae</taxon>
        <taxon>Shewanella</taxon>
    </lineage>
</organism>
<feature type="domain" description="HTH-like" evidence="1">
    <location>
        <begin position="3"/>
        <end position="74"/>
    </location>
</feature>
<dbReference type="Proteomes" id="UP000278437">
    <property type="component" value="Chromosome"/>
</dbReference>
<evidence type="ECO:0000313" key="3">
    <source>
        <dbReference type="Proteomes" id="UP000278437"/>
    </source>
</evidence>
<reference evidence="3" key="1">
    <citation type="submission" date="2017-03" db="EMBL/GenBank/DDBJ databases">
        <title>Full genome sequence of a non-lethal Shewanella isolate that potentiates virulence of Vibio parahaemolyticus causing acute hepatopancreatic necrosis disease (AHPND) in shrimp.</title>
        <authorList>
            <person name="Prachumwat A."/>
            <person name="Sritunyalucksana K."/>
        </authorList>
    </citation>
    <scope>NUCLEOTIDE SEQUENCE [LARGE SCALE GENOMIC DNA]</scope>
    <source>
        <strain evidence="3">TH2012</strain>
    </source>
</reference>
<gene>
    <name evidence="2" type="ORF">STH12_03147</name>
</gene>
<proteinExistence type="predicted"/>
<name>A0ABM7DR88_9GAMM</name>
<dbReference type="RefSeq" id="WP_126168401.1">
    <property type="nucleotide sequence ID" value="NZ_CP020373.1"/>
</dbReference>
<dbReference type="Pfam" id="PF24718">
    <property type="entry name" value="HTH_73"/>
    <property type="match status" value="1"/>
</dbReference>
<keyword evidence="3" id="KW-1185">Reference proteome</keyword>
<protein>
    <recommendedName>
        <fullName evidence="1">HTH-like domain-containing protein</fullName>
    </recommendedName>
</protein>
<evidence type="ECO:0000259" key="1">
    <source>
        <dbReference type="Pfam" id="PF24718"/>
    </source>
</evidence>
<dbReference type="EMBL" id="CP020373">
    <property type="protein sequence ID" value="AZQ12211.1"/>
    <property type="molecule type" value="Genomic_DNA"/>
</dbReference>
<accession>A0ABM7DR88</accession>
<dbReference type="InterPro" id="IPR056975">
    <property type="entry name" value="HTH_73"/>
</dbReference>